<name>A0A167Y3V3_9HYPO</name>
<dbReference type="STRING" id="1081102.A0A167Y3V3"/>
<protein>
    <submittedName>
        <fullName evidence="2">Uncharacterized protein</fullName>
    </submittedName>
</protein>
<dbReference type="PANTHER" id="PTHR42877:SF4">
    <property type="entry name" value="FAD_NAD(P)-BINDING DOMAIN-CONTAINING PROTEIN-RELATED"/>
    <property type="match status" value="1"/>
</dbReference>
<dbReference type="PANTHER" id="PTHR42877">
    <property type="entry name" value="L-ORNITHINE N(5)-MONOOXYGENASE-RELATED"/>
    <property type="match status" value="1"/>
</dbReference>
<accession>A0A167Y3V3</accession>
<proteinExistence type="inferred from homology"/>
<evidence type="ECO:0000313" key="3">
    <source>
        <dbReference type="Proteomes" id="UP000076874"/>
    </source>
</evidence>
<comment type="similarity">
    <text evidence="1">Belongs to the FAD-binding monooxygenase family.</text>
</comment>
<evidence type="ECO:0000256" key="1">
    <source>
        <dbReference type="ARBA" id="ARBA00010139"/>
    </source>
</evidence>
<organism evidence="2 3">
    <name type="scientific">Niveomyces insectorum RCEF 264</name>
    <dbReference type="NCBI Taxonomy" id="1081102"/>
    <lineage>
        <taxon>Eukaryota</taxon>
        <taxon>Fungi</taxon>
        <taxon>Dikarya</taxon>
        <taxon>Ascomycota</taxon>
        <taxon>Pezizomycotina</taxon>
        <taxon>Sordariomycetes</taxon>
        <taxon>Hypocreomycetidae</taxon>
        <taxon>Hypocreales</taxon>
        <taxon>Cordycipitaceae</taxon>
        <taxon>Niveomyces</taxon>
    </lineage>
</organism>
<gene>
    <name evidence="2" type="ORF">SPI_02586</name>
</gene>
<dbReference type="InterPro" id="IPR051209">
    <property type="entry name" value="FAD-bind_Monooxygenase_sf"/>
</dbReference>
<keyword evidence="3" id="KW-1185">Reference proteome</keyword>
<sequence length="132" mass="14596">MQSTAGNIVNYIRSPTPLKATSTTFYEFFADSAEQKAVTKHSTKELKERLSRDPELCEKLIPGWGVGCRPPTPGEGYLVALPVDNVMVYFNGIRLNDQWRDELNAYTIFNGPNSPDSHGGLLAARSCDLTLC</sequence>
<dbReference type="Proteomes" id="UP000076874">
    <property type="component" value="Unassembled WGS sequence"/>
</dbReference>
<dbReference type="OrthoDB" id="74360at2759"/>
<evidence type="ECO:0000313" key="2">
    <source>
        <dbReference type="EMBL" id="OAA65799.1"/>
    </source>
</evidence>
<reference evidence="2 3" key="1">
    <citation type="journal article" date="2016" name="Genome Biol. Evol.">
        <title>Divergent and convergent evolution of fungal pathogenicity.</title>
        <authorList>
            <person name="Shang Y."/>
            <person name="Xiao G."/>
            <person name="Zheng P."/>
            <person name="Cen K."/>
            <person name="Zhan S."/>
            <person name="Wang C."/>
        </authorList>
    </citation>
    <scope>NUCLEOTIDE SEQUENCE [LARGE SCALE GENOMIC DNA]</scope>
    <source>
        <strain evidence="2 3">RCEF 264</strain>
    </source>
</reference>
<comment type="caution">
    <text evidence="2">The sequence shown here is derived from an EMBL/GenBank/DDBJ whole genome shotgun (WGS) entry which is preliminary data.</text>
</comment>
<dbReference type="EMBL" id="AZHD01000003">
    <property type="protein sequence ID" value="OAA65799.1"/>
    <property type="molecule type" value="Genomic_DNA"/>
</dbReference>
<dbReference type="AlphaFoldDB" id="A0A167Y3V3"/>